<dbReference type="Gene3D" id="3.40.50.1000">
    <property type="entry name" value="HAD superfamily/HAD-like"/>
    <property type="match status" value="1"/>
</dbReference>
<dbReference type="Pfam" id="PF13242">
    <property type="entry name" value="Hydrolase_like"/>
    <property type="match status" value="1"/>
</dbReference>
<name>A0A919YBX3_9BACL</name>
<dbReference type="EMBL" id="BORT01000010">
    <property type="protein sequence ID" value="GIO47884.1"/>
    <property type="molecule type" value="Genomic_DNA"/>
</dbReference>
<dbReference type="GO" id="GO:0005737">
    <property type="term" value="C:cytoplasm"/>
    <property type="evidence" value="ECO:0007669"/>
    <property type="project" value="TreeGrafter"/>
</dbReference>
<sequence>MLEKLIPKLRVDTVFDIDLEGLYAKGYRGIITDLDNTLVGAKEPLATPELLTWFERVKQIGFKLVIVSNNSMERVKNFATPLDLKFVHQARKPRNAPFRKAMSMLGLSGQETIVVGDQMMTDVYGGNRMGLFTVLVLPISIADEGWGTRINRRLEKIALKRLRKKGLWLEEEKHQ</sequence>
<dbReference type="InterPro" id="IPR023214">
    <property type="entry name" value="HAD_sf"/>
</dbReference>
<dbReference type="GO" id="GO:0008962">
    <property type="term" value="F:phosphatidylglycerophosphatase activity"/>
    <property type="evidence" value="ECO:0007669"/>
    <property type="project" value="InterPro"/>
</dbReference>
<keyword evidence="2" id="KW-1185">Reference proteome</keyword>
<dbReference type="InterPro" id="IPR036412">
    <property type="entry name" value="HAD-like_sf"/>
</dbReference>
<evidence type="ECO:0000313" key="2">
    <source>
        <dbReference type="Proteomes" id="UP000682811"/>
    </source>
</evidence>
<evidence type="ECO:0000313" key="1">
    <source>
        <dbReference type="EMBL" id="GIO47884.1"/>
    </source>
</evidence>
<accession>A0A919YBX3</accession>
<dbReference type="SUPFAM" id="SSF56784">
    <property type="entry name" value="HAD-like"/>
    <property type="match status" value="1"/>
</dbReference>
<dbReference type="PANTHER" id="PTHR19288">
    <property type="entry name" value="4-NITROPHENYLPHOSPHATASE-RELATED"/>
    <property type="match status" value="1"/>
</dbReference>
<comment type="caution">
    <text evidence="1">The sequence shown here is derived from an EMBL/GenBank/DDBJ whole genome shotgun (WGS) entry which is preliminary data.</text>
</comment>
<dbReference type="AlphaFoldDB" id="A0A919YBX3"/>
<dbReference type="InterPro" id="IPR006549">
    <property type="entry name" value="HAD-SF_hydro_IIIA"/>
</dbReference>
<gene>
    <name evidence="1" type="ORF">J34TS1_26490</name>
</gene>
<dbReference type="PANTHER" id="PTHR19288:SF25">
    <property type="entry name" value="PHOSPHATIDYLGLYCEROPHOSPHATASE GEP4, MITOCHONDRIAL"/>
    <property type="match status" value="1"/>
</dbReference>
<dbReference type="InterPro" id="IPR010021">
    <property type="entry name" value="PGPP1/Gep4"/>
</dbReference>
<reference evidence="1 2" key="1">
    <citation type="submission" date="2021-03" db="EMBL/GenBank/DDBJ databases">
        <title>Antimicrobial resistance genes in bacteria isolated from Japanese honey, and their potential for conferring macrolide and lincosamide resistance in the American foulbrood pathogen Paenibacillus larvae.</title>
        <authorList>
            <person name="Okamoto M."/>
            <person name="Kumagai M."/>
            <person name="Kanamori H."/>
            <person name="Takamatsu D."/>
        </authorList>
    </citation>
    <scope>NUCLEOTIDE SEQUENCE [LARGE SCALE GENOMIC DNA]</scope>
    <source>
        <strain evidence="1 2">J34TS1</strain>
    </source>
</reference>
<dbReference type="Proteomes" id="UP000682811">
    <property type="component" value="Unassembled WGS sequence"/>
</dbReference>
<dbReference type="CDD" id="cd16416">
    <property type="entry name" value="HAD_BsYqeG-like"/>
    <property type="match status" value="1"/>
</dbReference>
<dbReference type="RefSeq" id="WP_194232807.1">
    <property type="nucleotide sequence ID" value="NZ_AP025343.1"/>
</dbReference>
<protein>
    <recommendedName>
        <fullName evidence="3">YqeG family HAD IIIA-type phosphatase</fullName>
    </recommendedName>
</protein>
<dbReference type="NCBIfam" id="TIGR01668">
    <property type="entry name" value="YqeG_hyp_ppase"/>
    <property type="match status" value="1"/>
</dbReference>
<evidence type="ECO:0008006" key="3">
    <source>
        <dbReference type="Google" id="ProtNLM"/>
    </source>
</evidence>
<proteinExistence type="predicted"/>
<dbReference type="NCBIfam" id="TIGR01662">
    <property type="entry name" value="HAD-SF-IIIA"/>
    <property type="match status" value="1"/>
</dbReference>
<organism evidence="1 2">
    <name type="scientific">Paenibacillus azoreducens</name>
    <dbReference type="NCBI Taxonomy" id="116718"/>
    <lineage>
        <taxon>Bacteria</taxon>
        <taxon>Bacillati</taxon>
        <taxon>Bacillota</taxon>
        <taxon>Bacilli</taxon>
        <taxon>Bacillales</taxon>
        <taxon>Paenibacillaceae</taxon>
        <taxon>Paenibacillus</taxon>
    </lineage>
</organism>